<keyword evidence="1" id="KW-0436">Ligase</keyword>
<evidence type="ECO:0000256" key="1">
    <source>
        <dbReference type="ARBA" id="ARBA00022598"/>
    </source>
</evidence>
<sequence>MTPILFVYAKGGPPLEYALPRIAAHAAVHVLALAPLPRVSEQVWLPQCASVTTAPPGEGVELVDLICSHARRVGAAAVLTLSEYAVVAVAHASLRLGLRGAGERVAGARDKRLMRRIWRDCGLPVPGFTEVHAPEDIARAFETLRRPLLLKAAWSAGSTAHLTVWNEQQAEEAWKTGRSVMEASSAQGYAELHAADEGVSDFLLEEIVTGQASDWFDGAGWGDYVSVEGIVADGRYHPLCITGRLPTVAPFTERASLAPAALPEASQRRIEEVSRAAVDALGLDTCATHTEIKLGAGGAMWLIETAARFGGVMTTRQVETVFGLDMIGMLVRQLLGRDVAYPERMLTEGEGAAGSLVVLAVDPEGRPWRELPAWDFEAVDWGALIAPGSRVELVREHSLAPGSPVPPYEEAGGANSMAALCFLSAGSGPQLLADCGRILAALPKALTTTSPERSATSADPSTPGSTA</sequence>
<feature type="region of interest" description="Disordered" evidence="5">
    <location>
        <begin position="447"/>
        <end position="467"/>
    </location>
</feature>
<evidence type="ECO:0000259" key="6">
    <source>
        <dbReference type="PROSITE" id="PS50975"/>
    </source>
</evidence>
<evidence type="ECO:0000256" key="2">
    <source>
        <dbReference type="ARBA" id="ARBA00022741"/>
    </source>
</evidence>
<organism evidence="7 8">
    <name type="scientific">Streptomyces cirratus</name>
    <dbReference type="NCBI Taxonomy" id="68187"/>
    <lineage>
        <taxon>Bacteria</taxon>
        <taxon>Bacillati</taxon>
        <taxon>Actinomycetota</taxon>
        <taxon>Actinomycetes</taxon>
        <taxon>Kitasatosporales</taxon>
        <taxon>Streptomycetaceae</taxon>
        <taxon>Streptomyces</taxon>
    </lineage>
</organism>
<dbReference type="Pfam" id="PF13535">
    <property type="entry name" value="ATP-grasp_4"/>
    <property type="match status" value="1"/>
</dbReference>
<evidence type="ECO:0000256" key="3">
    <source>
        <dbReference type="ARBA" id="ARBA00022840"/>
    </source>
</evidence>
<name>A0ABQ3EVN3_9ACTN</name>
<keyword evidence="2 4" id="KW-0547">Nucleotide-binding</keyword>
<comment type="caution">
    <text evidence="7">The sequence shown here is derived from an EMBL/GenBank/DDBJ whole genome shotgun (WGS) entry which is preliminary data.</text>
</comment>
<dbReference type="InterPro" id="IPR011761">
    <property type="entry name" value="ATP-grasp"/>
</dbReference>
<dbReference type="PANTHER" id="PTHR43585:SF2">
    <property type="entry name" value="ATP-GRASP ENZYME FSQD"/>
    <property type="match status" value="1"/>
</dbReference>
<dbReference type="RefSeq" id="WP_190184273.1">
    <property type="nucleotide sequence ID" value="NZ_BMVP01000004.1"/>
</dbReference>
<dbReference type="InterPro" id="IPR052032">
    <property type="entry name" value="ATP-dep_AA_Ligase"/>
</dbReference>
<feature type="domain" description="ATP-grasp" evidence="6">
    <location>
        <begin position="115"/>
        <end position="335"/>
    </location>
</feature>
<dbReference type="Proteomes" id="UP000642673">
    <property type="component" value="Unassembled WGS sequence"/>
</dbReference>
<evidence type="ECO:0000256" key="4">
    <source>
        <dbReference type="PROSITE-ProRule" id="PRU00409"/>
    </source>
</evidence>
<evidence type="ECO:0000256" key="5">
    <source>
        <dbReference type="SAM" id="MobiDB-lite"/>
    </source>
</evidence>
<accession>A0ABQ3EVN3</accession>
<keyword evidence="3 4" id="KW-0067">ATP-binding</keyword>
<evidence type="ECO:0000313" key="8">
    <source>
        <dbReference type="Proteomes" id="UP000642673"/>
    </source>
</evidence>
<dbReference type="PANTHER" id="PTHR43585">
    <property type="entry name" value="FUMIPYRROLE BIOSYNTHESIS PROTEIN C"/>
    <property type="match status" value="1"/>
</dbReference>
<dbReference type="EMBL" id="BMVP01000004">
    <property type="protein sequence ID" value="GHB54934.1"/>
    <property type="molecule type" value="Genomic_DNA"/>
</dbReference>
<evidence type="ECO:0000313" key="7">
    <source>
        <dbReference type="EMBL" id="GHB54934.1"/>
    </source>
</evidence>
<protein>
    <recommendedName>
        <fullName evidence="6">ATP-grasp domain-containing protein</fullName>
    </recommendedName>
</protein>
<keyword evidence="8" id="KW-1185">Reference proteome</keyword>
<dbReference type="PROSITE" id="PS50975">
    <property type="entry name" value="ATP_GRASP"/>
    <property type="match status" value="1"/>
</dbReference>
<proteinExistence type="predicted"/>
<gene>
    <name evidence="7" type="ORF">GCM10010347_26020</name>
</gene>
<reference evidence="8" key="1">
    <citation type="journal article" date="2019" name="Int. J. Syst. Evol. Microbiol.">
        <title>The Global Catalogue of Microorganisms (GCM) 10K type strain sequencing project: providing services to taxonomists for standard genome sequencing and annotation.</title>
        <authorList>
            <consortium name="The Broad Institute Genomics Platform"/>
            <consortium name="The Broad Institute Genome Sequencing Center for Infectious Disease"/>
            <person name="Wu L."/>
            <person name="Ma J."/>
        </authorList>
    </citation>
    <scope>NUCLEOTIDE SEQUENCE [LARGE SCALE GENOMIC DNA]</scope>
    <source>
        <strain evidence="8">JCM 4738</strain>
    </source>
</reference>
<dbReference type="Gene3D" id="3.30.470.20">
    <property type="entry name" value="ATP-grasp fold, B domain"/>
    <property type="match status" value="1"/>
</dbReference>
<dbReference type="SUPFAM" id="SSF56059">
    <property type="entry name" value="Glutathione synthetase ATP-binding domain-like"/>
    <property type="match status" value="1"/>
</dbReference>